<feature type="transmembrane region" description="Helical" evidence="9">
    <location>
        <begin position="61"/>
        <end position="81"/>
    </location>
</feature>
<organism evidence="10 11">
    <name type="scientific">Litorilituus sediminis</name>
    <dbReference type="NCBI Taxonomy" id="718192"/>
    <lineage>
        <taxon>Bacteria</taxon>
        <taxon>Pseudomonadati</taxon>
        <taxon>Pseudomonadota</taxon>
        <taxon>Gammaproteobacteria</taxon>
        <taxon>Alteromonadales</taxon>
        <taxon>Colwelliaceae</taxon>
        <taxon>Litorilituus</taxon>
    </lineage>
</organism>
<dbReference type="InterPro" id="IPR004485">
    <property type="entry name" value="Cobalamin_biosynth_CobD/CbiB"/>
</dbReference>
<keyword evidence="8 9" id="KW-0472">Membrane</keyword>
<dbReference type="GO" id="GO:0005886">
    <property type="term" value="C:plasma membrane"/>
    <property type="evidence" value="ECO:0007669"/>
    <property type="project" value="UniProtKB-SubCell"/>
</dbReference>
<comment type="pathway">
    <text evidence="2">Cofactor biosynthesis; adenosylcobalamin biosynthesis.</text>
</comment>
<sequence>MVMTELNSFAVSVITLVIVVLLKAIMTHVVAHEPLRFFRFYCQLLSNKVNLTKNSDKQRTIAGLVAVVVTLLPLAIILWLFEAFVEVAVLWQGLLLYLAMASFGIKASNKSVAQALVAKQNYLAKQSLQPWLLRETEQLSSLGLSKAAIEMQLLRTLQQGYVVAFIFLFVGPLSALIYRLLLEMHYCWNSKVERYRYFGLYAGNLAALCQWLPVRLFSLTLLIANIGRNFLLFWRLSRGKFFQLNNDIAIMLLALSLEVRLGGVAMYDKQKLRKVSFNDLAKQPEPKDIIHADTAIKRIIAVSFLLVITAAVTSVVIGQ</sequence>
<evidence type="ECO:0000256" key="4">
    <source>
        <dbReference type="ARBA" id="ARBA00022475"/>
    </source>
</evidence>
<keyword evidence="7 9" id="KW-1133">Transmembrane helix</keyword>
<keyword evidence="11" id="KW-1185">Reference proteome</keyword>
<dbReference type="PANTHER" id="PTHR34308:SF1">
    <property type="entry name" value="COBALAMIN BIOSYNTHESIS PROTEIN CBIB"/>
    <property type="match status" value="1"/>
</dbReference>
<feature type="transmembrane region" description="Helical" evidence="9">
    <location>
        <begin position="6"/>
        <end position="31"/>
    </location>
</feature>
<comment type="similarity">
    <text evidence="3">Belongs to the CobD/CbiB family.</text>
</comment>
<evidence type="ECO:0000256" key="9">
    <source>
        <dbReference type="SAM" id="Phobius"/>
    </source>
</evidence>
<evidence type="ECO:0000313" key="10">
    <source>
        <dbReference type="EMBL" id="QBG36021.1"/>
    </source>
</evidence>
<dbReference type="EMBL" id="CP034759">
    <property type="protein sequence ID" value="QBG36021.1"/>
    <property type="molecule type" value="Genomic_DNA"/>
</dbReference>
<evidence type="ECO:0000256" key="7">
    <source>
        <dbReference type="ARBA" id="ARBA00022989"/>
    </source>
</evidence>
<dbReference type="GO" id="GO:0048472">
    <property type="term" value="F:threonine-phosphate decarboxylase activity"/>
    <property type="evidence" value="ECO:0007669"/>
    <property type="project" value="InterPro"/>
</dbReference>
<dbReference type="AlphaFoldDB" id="A0A4P6P3P4"/>
<keyword evidence="6 9" id="KW-0812">Transmembrane</keyword>
<protein>
    <submittedName>
        <fullName evidence="10">Cobalamin biosynthesis protein CbiB</fullName>
    </submittedName>
</protein>
<evidence type="ECO:0000256" key="1">
    <source>
        <dbReference type="ARBA" id="ARBA00004651"/>
    </source>
</evidence>
<feature type="transmembrane region" description="Helical" evidence="9">
    <location>
        <begin position="87"/>
        <end position="105"/>
    </location>
</feature>
<dbReference type="Pfam" id="PF03186">
    <property type="entry name" value="CobD_Cbib"/>
    <property type="match status" value="1"/>
</dbReference>
<feature type="transmembrane region" description="Helical" evidence="9">
    <location>
        <begin position="201"/>
        <end position="227"/>
    </location>
</feature>
<dbReference type="KEGG" id="lsd:EMK97_10025"/>
<feature type="transmembrane region" description="Helical" evidence="9">
    <location>
        <begin position="299"/>
        <end position="318"/>
    </location>
</feature>
<dbReference type="RefSeq" id="WP_130601766.1">
    <property type="nucleotide sequence ID" value="NZ_CP034759.1"/>
</dbReference>
<gene>
    <name evidence="10" type="ORF">EMK97_10025</name>
</gene>
<evidence type="ECO:0000256" key="8">
    <source>
        <dbReference type="ARBA" id="ARBA00023136"/>
    </source>
</evidence>
<accession>A0A4P6P3P4</accession>
<feature type="transmembrane region" description="Helical" evidence="9">
    <location>
        <begin position="161"/>
        <end position="181"/>
    </location>
</feature>
<dbReference type="OrthoDB" id="5586491at2"/>
<dbReference type="UniPathway" id="UPA00148"/>
<dbReference type="GO" id="GO:0009236">
    <property type="term" value="P:cobalamin biosynthetic process"/>
    <property type="evidence" value="ECO:0007669"/>
    <property type="project" value="UniProtKB-UniPathway"/>
</dbReference>
<evidence type="ECO:0000256" key="2">
    <source>
        <dbReference type="ARBA" id="ARBA00004953"/>
    </source>
</evidence>
<comment type="subcellular location">
    <subcellularLocation>
        <location evidence="1">Cell membrane</location>
        <topology evidence="1">Multi-pass membrane protein</topology>
    </subcellularLocation>
</comment>
<evidence type="ECO:0000256" key="6">
    <source>
        <dbReference type="ARBA" id="ARBA00022692"/>
    </source>
</evidence>
<keyword evidence="4" id="KW-1003">Cell membrane</keyword>
<dbReference type="Proteomes" id="UP000290244">
    <property type="component" value="Chromosome"/>
</dbReference>
<keyword evidence="5" id="KW-0169">Cobalamin biosynthesis</keyword>
<reference evidence="10 11" key="1">
    <citation type="submission" date="2018-12" db="EMBL/GenBank/DDBJ databases">
        <title>Complete genome of Litorilituus sediminis.</title>
        <authorList>
            <person name="Liu A."/>
            <person name="Rong J."/>
        </authorList>
    </citation>
    <scope>NUCLEOTIDE SEQUENCE [LARGE SCALE GENOMIC DNA]</scope>
    <source>
        <strain evidence="10 11">JCM 17549</strain>
    </source>
</reference>
<evidence type="ECO:0000256" key="5">
    <source>
        <dbReference type="ARBA" id="ARBA00022573"/>
    </source>
</evidence>
<proteinExistence type="inferred from homology"/>
<evidence type="ECO:0000313" key="11">
    <source>
        <dbReference type="Proteomes" id="UP000290244"/>
    </source>
</evidence>
<dbReference type="PANTHER" id="PTHR34308">
    <property type="entry name" value="COBALAMIN BIOSYNTHESIS PROTEIN CBIB"/>
    <property type="match status" value="1"/>
</dbReference>
<evidence type="ECO:0000256" key="3">
    <source>
        <dbReference type="ARBA" id="ARBA00006263"/>
    </source>
</evidence>
<name>A0A4P6P3P4_9GAMM</name>